<name>A0A1H5W3B8_9RHOB</name>
<keyword evidence="3" id="KW-1185">Reference proteome</keyword>
<feature type="domain" description="Serine aminopeptidase S33" evidence="1">
    <location>
        <begin position="28"/>
        <end position="123"/>
    </location>
</feature>
<dbReference type="PIRSF" id="PIRSF037442">
    <property type="entry name" value="UCP037442_abhydr"/>
    <property type="match status" value="1"/>
</dbReference>
<dbReference type="AlphaFoldDB" id="A0A1H5W3B8"/>
<dbReference type="SUPFAM" id="SSF53474">
    <property type="entry name" value="alpha/beta-Hydrolases"/>
    <property type="match status" value="1"/>
</dbReference>
<protein>
    <submittedName>
        <fullName evidence="2">Predicted alpha/beta hydrolase</fullName>
    </submittedName>
</protein>
<dbReference type="RefSeq" id="WP_104007949.1">
    <property type="nucleotide sequence ID" value="NZ_FNVD01000007.1"/>
</dbReference>
<dbReference type="InterPro" id="IPR022742">
    <property type="entry name" value="Hydrolase_4"/>
</dbReference>
<dbReference type="GO" id="GO:0016787">
    <property type="term" value="F:hydrolase activity"/>
    <property type="evidence" value="ECO:0007669"/>
    <property type="project" value="UniProtKB-KW"/>
</dbReference>
<evidence type="ECO:0000313" key="2">
    <source>
        <dbReference type="EMBL" id="SEF93297.1"/>
    </source>
</evidence>
<dbReference type="OrthoDB" id="9785076at2"/>
<sequence>MTDVSVKTLRFAASDGWELEGDLFSGSEQRLAVMISAGTGFPRRFYRPLADWLAGRGAVVLAYDYRGIGGSRNGVELATSGIDYPDWGHYDQPAALAALEQAAPPGLPVTHVAHSVGGHFIGLMPNHDRIARHAFISVGTGYFGGHHKRNWPLEMYFWWGMGTWSLWRHGFIANTGGWQGEPLPPQLFRTWRRWSHRRAYFRPDLPRMQPNFYEDVRAPIRSWIFPDDPIATPSTARDILECYPNAPHEIVLRAPADLGLKRIGHEAAFRPGRETLWAEIFDWLEGAAGGGRTDRLEAAR</sequence>
<dbReference type="Proteomes" id="UP000236742">
    <property type="component" value="Unassembled WGS sequence"/>
</dbReference>
<keyword evidence="2" id="KW-0378">Hydrolase</keyword>
<gene>
    <name evidence="2" type="ORF">SAMN05421751_10762</name>
</gene>
<dbReference type="EMBL" id="FNVD01000007">
    <property type="protein sequence ID" value="SEF93297.1"/>
    <property type="molecule type" value="Genomic_DNA"/>
</dbReference>
<dbReference type="Gene3D" id="3.40.50.1820">
    <property type="entry name" value="alpha/beta hydrolase"/>
    <property type="match status" value="1"/>
</dbReference>
<proteinExistence type="predicted"/>
<organism evidence="2 3">
    <name type="scientific">Jhaorihella thermophila</name>
    <dbReference type="NCBI Taxonomy" id="488547"/>
    <lineage>
        <taxon>Bacteria</taxon>
        <taxon>Pseudomonadati</taxon>
        <taxon>Pseudomonadota</taxon>
        <taxon>Alphaproteobacteria</taxon>
        <taxon>Rhodobacterales</taxon>
        <taxon>Paracoccaceae</taxon>
        <taxon>Jhaorihella</taxon>
    </lineage>
</organism>
<evidence type="ECO:0000259" key="1">
    <source>
        <dbReference type="Pfam" id="PF12146"/>
    </source>
</evidence>
<evidence type="ECO:0000313" key="3">
    <source>
        <dbReference type="Proteomes" id="UP000236742"/>
    </source>
</evidence>
<dbReference type="Pfam" id="PF12146">
    <property type="entry name" value="Hydrolase_4"/>
    <property type="match status" value="1"/>
</dbReference>
<dbReference type="InterPro" id="IPR029058">
    <property type="entry name" value="AB_hydrolase_fold"/>
</dbReference>
<dbReference type="InterPro" id="IPR017208">
    <property type="entry name" value="UCP037442_abhydr"/>
</dbReference>
<accession>A0A1H5W3B8</accession>
<reference evidence="2 3" key="1">
    <citation type="submission" date="2016-10" db="EMBL/GenBank/DDBJ databases">
        <authorList>
            <person name="de Groot N.N."/>
        </authorList>
    </citation>
    <scope>NUCLEOTIDE SEQUENCE [LARGE SCALE GENOMIC DNA]</scope>
    <source>
        <strain evidence="2 3">DSM 23413</strain>
    </source>
</reference>